<name>A0ABD0SB02_LOXSC</name>
<gene>
    <name evidence="2" type="ORF">ABMA28_009659</name>
</gene>
<dbReference type="InterPro" id="IPR036397">
    <property type="entry name" value="RNaseH_sf"/>
</dbReference>
<dbReference type="PANTHER" id="PTHR47331:SF1">
    <property type="entry name" value="GAG-LIKE PROTEIN"/>
    <property type="match status" value="1"/>
</dbReference>
<feature type="domain" description="Integrase catalytic" evidence="1">
    <location>
        <begin position="283"/>
        <end position="472"/>
    </location>
</feature>
<dbReference type="Gene3D" id="3.30.420.10">
    <property type="entry name" value="Ribonuclease H-like superfamily/Ribonuclease H"/>
    <property type="match status" value="1"/>
</dbReference>
<proteinExistence type="predicted"/>
<dbReference type="SUPFAM" id="SSF53098">
    <property type="entry name" value="Ribonuclease H-like"/>
    <property type="match status" value="1"/>
</dbReference>
<organism evidence="2 3">
    <name type="scientific">Loxostege sticticalis</name>
    <name type="common">Beet webworm moth</name>
    <dbReference type="NCBI Taxonomy" id="481309"/>
    <lineage>
        <taxon>Eukaryota</taxon>
        <taxon>Metazoa</taxon>
        <taxon>Ecdysozoa</taxon>
        <taxon>Arthropoda</taxon>
        <taxon>Hexapoda</taxon>
        <taxon>Insecta</taxon>
        <taxon>Pterygota</taxon>
        <taxon>Neoptera</taxon>
        <taxon>Endopterygota</taxon>
        <taxon>Lepidoptera</taxon>
        <taxon>Glossata</taxon>
        <taxon>Ditrysia</taxon>
        <taxon>Pyraloidea</taxon>
        <taxon>Crambidae</taxon>
        <taxon>Pyraustinae</taxon>
        <taxon>Loxostege</taxon>
    </lineage>
</organism>
<evidence type="ECO:0000313" key="2">
    <source>
        <dbReference type="EMBL" id="KAL0811230.1"/>
    </source>
</evidence>
<evidence type="ECO:0000259" key="1">
    <source>
        <dbReference type="PROSITE" id="PS50994"/>
    </source>
</evidence>
<comment type="caution">
    <text evidence="2">The sequence shown here is derived from an EMBL/GenBank/DDBJ whole genome shotgun (WGS) entry which is preliminary data.</text>
</comment>
<accession>A0ABD0SB02</accession>
<sequence>MLPSRLQPFVRNRVAEILERSDNCIWHHVPTDKNPADLISRGVDIRDLANLDLWWSGPNFLCDPSKWPSQPKHLESLPETKPDVSLTATVDDNENNSLKINFGNFSNYLRLVRSVAFVVRFTKYCKRVSFPSTFLSEEELQNALDIILPIVQFESFPEYKLLLNKKPLPVKSQLLKFNVFLDDKNIMRVGGRLGNSSFSEDKKHPILLQSTHLFTKLLFNFKHKKLLHAGPRLLLASIREQYWPIGGLRLGKACYHACYVCTRMKGKVVNPIMGNLPKERLSLGGFPFETTGVDYAGPMMCASRQGRGCRLVKVYIALFICFTTKAIHLELIGDLTTNCYLLALRRFIARRGKPVHIYSDNGTSFVGAYNELSKFLKGHCDSLGESAACEGIDFHFIPAYAPHFGGLWEAGIKSTKYHLKRVLGNCNLTYEELNTTLTQIEAVLNSRPITPLSSDPADYTPLTPGHFLIGRPLTAIPTQNCHSQPTNHLTRFQRIEQLRQHFWIRWSKEYVAELQHRVKWRSCQDNLKVDTLVVVKEENLPPLKWRLGRIVAVHPGPDGVVRVADIKTANGVIRRACSKICPLPAAVDPASVEG</sequence>
<dbReference type="InterPro" id="IPR012337">
    <property type="entry name" value="RNaseH-like_sf"/>
</dbReference>
<reference evidence="2 3" key="1">
    <citation type="submission" date="2024-06" db="EMBL/GenBank/DDBJ databases">
        <title>A chromosome-level genome assembly of beet webworm, Loxostege sticticalis.</title>
        <authorList>
            <person name="Zhang Y."/>
        </authorList>
    </citation>
    <scope>NUCLEOTIDE SEQUENCE [LARGE SCALE GENOMIC DNA]</scope>
    <source>
        <strain evidence="2">AQ028</strain>
        <tissue evidence="2">Male pupae</tissue>
    </source>
</reference>
<dbReference type="PANTHER" id="PTHR47331">
    <property type="entry name" value="PHD-TYPE DOMAIN-CONTAINING PROTEIN"/>
    <property type="match status" value="1"/>
</dbReference>
<dbReference type="Proteomes" id="UP001549921">
    <property type="component" value="Unassembled WGS sequence"/>
</dbReference>
<dbReference type="InterPro" id="IPR040676">
    <property type="entry name" value="DUF5641"/>
</dbReference>
<dbReference type="InterPro" id="IPR001584">
    <property type="entry name" value="Integrase_cat-core"/>
</dbReference>
<evidence type="ECO:0000313" key="3">
    <source>
        <dbReference type="Proteomes" id="UP001549921"/>
    </source>
</evidence>
<dbReference type="Pfam" id="PF18701">
    <property type="entry name" value="DUF5641"/>
    <property type="match status" value="1"/>
</dbReference>
<dbReference type="AlphaFoldDB" id="A0ABD0SB02"/>
<protein>
    <recommendedName>
        <fullName evidence="1">Integrase catalytic domain-containing protein</fullName>
    </recommendedName>
</protein>
<dbReference type="EMBL" id="JBEDNZ010000024">
    <property type="protein sequence ID" value="KAL0811230.1"/>
    <property type="molecule type" value="Genomic_DNA"/>
</dbReference>
<dbReference type="PROSITE" id="PS50994">
    <property type="entry name" value="INTEGRASE"/>
    <property type="match status" value="1"/>
</dbReference>